<feature type="region of interest" description="Disordered" evidence="11">
    <location>
        <begin position="1"/>
        <end position="26"/>
    </location>
</feature>
<dbReference type="Gene3D" id="3.20.20.80">
    <property type="entry name" value="Glycosidases"/>
    <property type="match status" value="1"/>
</dbReference>
<dbReference type="InterPro" id="IPR018087">
    <property type="entry name" value="Glyco_hydro_5_CS"/>
</dbReference>
<sequence length="355" mass="38728">MRSGLRNGQRSGGPLSDNFRPRTSSIHVCTQQPTRERRQVTFRGCQHLRFRLRMQHGRNVLGQRGMAAIDQVLRSAPFLQGSGEGVDIFWTTGMDGAGQMKHFVENDGYNVFRLPVGWQFLTNGAATGDIDEVNFAEYDDLVQACLDAGASCIVEVHNYARFNGKIIGQGGPANDQFAALWSSFASKYADNDKIIFGIMNEPHDVPDINLWAESVQAAVTAIRQAGATSQLILLPGNNWTSAETFVSNGSADALNKVTNPDGSITNLIFDVHKYLDFDNSGTNAECTTNNIDNAWAPLAQWLRCNGRQAFNTETGGGNVASCETFMCEQVAFQTANSDGAFCVLASFFTLADDIV</sequence>
<dbReference type="InterPro" id="IPR017853">
    <property type="entry name" value="GH"/>
</dbReference>
<keyword evidence="4" id="KW-0732">Signal</keyword>
<evidence type="ECO:0000256" key="11">
    <source>
        <dbReference type="SAM" id="MobiDB-lite"/>
    </source>
</evidence>
<dbReference type="GO" id="GO:0030245">
    <property type="term" value="P:cellulose catabolic process"/>
    <property type="evidence" value="ECO:0007669"/>
    <property type="project" value="UniProtKB-KW"/>
</dbReference>
<dbReference type="FunFam" id="3.20.20.80:FF:000124">
    <property type="entry name" value="Exported cellulase"/>
    <property type="match status" value="1"/>
</dbReference>
<evidence type="ECO:0000256" key="4">
    <source>
        <dbReference type="ARBA" id="ARBA00022729"/>
    </source>
</evidence>
<gene>
    <name evidence="13" type="ORF">TRAPUB_5907</name>
</gene>
<organism evidence="13 14">
    <name type="scientific">Trametes pubescens</name>
    <name type="common">White-rot fungus</name>
    <dbReference type="NCBI Taxonomy" id="154538"/>
    <lineage>
        <taxon>Eukaryota</taxon>
        <taxon>Fungi</taxon>
        <taxon>Dikarya</taxon>
        <taxon>Basidiomycota</taxon>
        <taxon>Agaricomycotina</taxon>
        <taxon>Agaricomycetes</taxon>
        <taxon>Polyporales</taxon>
        <taxon>Polyporaceae</taxon>
        <taxon>Trametes</taxon>
    </lineage>
</organism>
<dbReference type="PANTHER" id="PTHR34142">
    <property type="entry name" value="ENDO-BETA-1,4-GLUCANASE A"/>
    <property type="match status" value="1"/>
</dbReference>
<evidence type="ECO:0000256" key="7">
    <source>
        <dbReference type="ARBA" id="ARBA00023277"/>
    </source>
</evidence>
<dbReference type="STRING" id="154538.A0A1M2V7B1"/>
<evidence type="ECO:0000256" key="8">
    <source>
        <dbReference type="ARBA" id="ARBA00023295"/>
    </source>
</evidence>
<proteinExistence type="inferred from homology"/>
<evidence type="ECO:0000256" key="6">
    <source>
        <dbReference type="ARBA" id="ARBA00023001"/>
    </source>
</evidence>
<dbReference type="AlphaFoldDB" id="A0A1M2V7B1"/>
<comment type="similarity">
    <text evidence="2 10">Belongs to the glycosyl hydrolase 5 (cellulase A) family.</text>
</comment>
<keyword evidence="14" id="KW-1185">Reference proteome</keyword>
<protein>
    <recommendedName>
        <fullName evidence="3">cellulase</fullName>
        <ecNumber evidence="3">3.2.1.4</ecNumber>
    </recommendedName>
</protein>
<dbReference type="PROSITE" id="PS00659">
    <property type="entry name" value="GLYCOSYL_HYDROL_F5"/>
    <property type="match status" value="1"/>
</dbReference>
<dbReference type="InterPro" id="IPR001547">
    <property type="entry name" value="Glyco_hydro_5"/>
</dbReference>
<comment type="caution">
    <text evidence="13">The sequence shown here is derived from an EMBL/GenBank/DDBJ whole genome shotgun (WGS) entry which is preliminary data.</text>
</comment>
<keyword evidence="9" id="KW-0624">Polysaccharide degradation</keyword>
<keyword evidence="5 10" id="KW-0378">Hydrolase</keyword>
<accession>A0A1M2V7B1</accession>
<feature type="domain" description="Glycoside hydrolase family 5" evidence="12">
    <location>
        <begin position="84"/>
        <end position="339"/>
    </location>
</feature>
<dbReference type="OrthoDB" id="5823761at2759"/>
<keyword evidence="8 10" id="KW-0326">Glycosidase</keyword>
<keyword evidence="6" id="KW-0136">Cellulose degradation</keyword>
<evidence type="ECO:0000256" key="9">
    <source>
        <dbReference type="ARBA" id="ARBA00023326"/>
    </source>
</evidence>
<name>A0A1M2V7B1_TRAPU</name>
<dbReference type="SUPFAM" id="SSF51445">
    <property type="entry name" value="(Trans)glycosidases"/>
    <property type="match status" value="1"/>
</dbReference>
<evidence type="ECO:0000256" key="5">
    <source>
        <dbReference type="ARBA" id="ARBA00022801"/>
    </source>
</evidence>
<evidence type="ECO:0000256" key="2">
    <source>
        <dbReference type="ARBA" id="ARBA00005641"/>
    </source>
</evidence>
<dbReference type="Proteomes" id="UP000184267">
    <property type="component" value="Unassembled WGS sequence"/>
</dbReference>
<evidence type="ECO:0000256" key="1">
    <source>
        <dbReference type="ARBA" id="ARBA00000966"/>
    </source>
</evidence>
<evidence type="ECO:0000313" key="14">
    <source>
        <dbReference type="Proteomes" id="UP000184267"/>
    </source>
</evidence>
<dbReference type="Pfam" id="PF00150">
    <property type="entry name" value="Cellulase"/>
    <property type="match status" value="1"/>
</dbReference>
<dbReference type="GO" id="GO:0008810">
    <property type="term" value="F:cellulase activity"/>
    <property type="evidence" value="ECO:0007669"/>
    <property type="project" value="UniProtKB-EC"/>
</dbReference>
<dbReference type="OMA" id="THANCTT"/>
<comment type="catalytic activity">
    <reaction evidence="1">
        <text>Endohydrolysis of (1-&gt;4)-beta-D-glucosidic linkages in cellulose, lichenin and cereal beta-D-glucans.</text>
        <dbReference type="EC" id="3.2.1.4"/>
    </reaction>
</comment>
<keyword evidence="7" id="KW-0119">Carbohydrate metabolism</keyword>
<evidence type="ECO:0000256" key="3">
    <source>
        <dbReference type="ARBA" id="ARBA00012601"/>
    </source>
</evidence>
<dbReference type="EMBL" id="MNAD01001612">
    <property type="protein sequence ID" value="OJT03488.1"/>
    <property type="molecule type" value="Genomic_DNA"/>
</dbReference>
<dbReference type="PANTHER" id="PTHR34142:SF5">
    <property type="entry name" value="CBM1 DOMAIN-CONTAINING PROTEIN"/>
    <property type="match status" value="1"/>
</dbReference>
<evidence type="ECO:0000313" key="13">
    <source>
        <dbReference type="EMBL" id="OJT03488.1"/>
    </source>
</evidence>
<evidence type="ECO:0000256" key="10">
    <source>
        <dbReference type="RuleBase" id="RU361153"/>
    </source>
</evidence>
<dbReference type="EC" id="3.2.1.4" evidence="3"/>
<reference evidence="13 14" key="1">
    <citation type="submission" date="2016-10" db="EMBL/GenBank/DDBJ databases">
        <title>Genome sequence of the basidiomycete white-rot fungus Trametes pubescens.</title>
        <authorList>
            <person name="Makela M.R."/>
            <person name="Granchi Z."/>
            <person name="Peng M."/>
            <person name="De Vries R.P."/>
            <person name="Grigoriev I."/>
            <person name="Riley R."/>
            <person name="Hilden K."/>
        </authorList>
    </citation>
    <scope>NUCLEOTIDE SEQUENCE [LARGE SCALE GENOMIC DNA]</scope>
    <source>
        <strain evidence="13 14">FBCC735</strain>
    </source>
</reference>
<evidence type="ECO:0000259" key="12">
    <source>
        <dbReference type="Pfam" id="PF00150"/>
    </source>
</evidence>